<dbReference type="RefSeq" id="WP_246528343.1">
    <property type="nucleotide sequence ID" value="NZ_BAAAJD010000003.1"/>
</dbReference>
<gene>
    <name evidence="2" type="ORF">HDA36_004922</name>
</gene>
<dbReference type="AlphaFoldDB" id="A0A7W8QS37"/>
<feature type="domain" description="DUF2087" evidence="1">
    <location>
        <begin position="120"/>
        <end position="186"/>
    </location>
</feature>
<keyword evidence="3" id="KW-1185">Reference proteome</keyword>
<evidence type="ECO:0000259" key="1">
    <source>
        <dbReference type="Pfam" id="PF09860"/>
    </source>
</evidence>
<dbReference type="Proteomes" id="UP000572635">
    <property type="component" value="Unassembled WGS sequence"/>
</dbReference>
<evidence type="ECO:0000313" key="3">
    <source>
        <dbReference type="Proteomes" id="UP000572635"/>
    </source>
</evidence>
<accession>A0A7W8QS37</accession>
<sequence>MPETSGCMAVMSDPDALRLLGLLSAPERLRAFSALVLGAGTGEEVALRSGLPVKDALRALEQLERGGIAARSAEGRWSPRPETLRAAVTAAAEDRSAAPVPEGASADQARVLRSFTRDGRILTLPVQRAKRLVLLDHVARTFEPGLRYTEPEVNAMLRAFYSDHALLRRSLVDEGFLDRDGSHYWRCGGTVDV</sequence>
<organism evidence="2 3">
    <name type="scientific">Nocardiopsis composta</name>
    <dbReference type="NCBI Taxonomy" id="157465"/>
    <lineage>
        <taxon>Bacteria</taxon>
        <taxon>Bacillati</taxon>
        <taxon>Actinomycetota</taxon>
        <taxon>Actinomycetes</taxon>
        <taxon>Streptosporangiales</taxon>
        <taxon>Nocardiopsidaceae</taxon>
        <taxon>Nocardiopsis</taxon>
    </lineage>
</organism>
<proteinExistence type="predicted"/>
<reference evidence="2 3" key="1">
    <citation type="submission" date="2020-08" db="EMBL/GenBank/DDBJ databases">
        <title>Sequencing the genomes of 1000 actinobacteria strains.</title>
        <authorList>
            <person name="Klenk H.-P."/>
        </authorList>
    </citation>
    <scope>NUCLEOTIDE SEQUENCE [LARGE SCALE GENOMIC DNA]</scope>
    <source>
        <strain evidence="2 3">DSM 44551</strain>
    </source>
</reference>
<dbReference type="InterPro" id="IPR018656">
    <property type="entry name" value="DUF2087"/>
</dbReference>
<name>A0A7W8QS37_9ACTN</name>
<dbReference type="EMBL" id="JACHDB010000001">
    <property type="protein sequence ID" value="MBB5434838.1"/>
    <property type="molecule type" value="Genomic_DNA"/>
</dbReference>
<dbReference type="Pfam" id="PF09860">
    <property type="entry name" value="DUF2087"/>
    <property type="match status" value="1"/>
</dbReference>
<comment type="caution">
    <text evidence="2">The sequence shown here is derived from an EMBL/GenBank/DDBJ whole genome shotgun (WGS) entry which is preliminary data.</text>
</comment>
<protein>
    <recommendedName>
        <fullName evidence="1">DUF2087 domain-containing protein</fullName>
    </recommendedName>
</protein>
<evidence type="ECO:0000313" key="2">
    <source>
        <dbReference type="EMBL" id="MBB5434838.1"/>
    </source>
</evidence>